<name>E7N0X5_9FIRM</name>
<protein>
    <submittedName>
        <fullName evidence="2">Toxin-antitoxin system, antitoxin component, HicB family</fullName>
    </submittedName>
</protein>
<keyword evidence="3" id="KW-1185">Reference proteome</keyword>
<dbReference type="Proteomes" id="UP000004633">
    <property type="component" value="Unassembled WGS sequence"/>
</dbReference>
<dbReference type="PANTHER" id="PTHR34504">
    <property type="entry name" value="ANTITOXIN HICB"/>
    <property type="match status" value="1"/>
</dbReference>
<dbReference type="InterPro" id="IPR031807">
    <property type="entry name" value="HicB-like"/>
</dbReference>
<dbReference type="STRING" id="749551.HMPREF9555_00626"/>
<dbReference type="EMBL" id="AECV01000007">
    <property type="protein sequence ID" value="EFW30165.1"/>
    <property type="molecule type" value="Genomic_DNA"/>
</dbReference>
<gene>
    <name evidence="2" type="ORF">HMPREF9555_00626</name>
</gene>
<dbReference type="HOGENOM" id="CLU_114047_0_2_9"/>
<reference evidence="2 3" key="1">
    <citation type="submission" date="2010-08" db="EMBL/GenBank/DDBJ databases">
        <authorList>
            <person name="Weinstock G."/>
            <person name="Sodergren E."/>
            <person name="Clifton S."/>
            <person name="Fulton L."/>
            <person name="Fulton B."/>
            <person name="Courtney L."/>
            <person name="Fronick C."/>
            <person name="Harrison M."/>
            <person name="Strong C."/>
            <person name="Farmer C."/>
            <person name="Delahaunty K."/>
            <person name="Markovic C."/>
            <person name="Hall O."/>
            <person name="Minx P."/>
            <person name="Tomlinson C."/>
            <person name="Mitreva M."/>
            <person name="Hou S."/>
            <person name="Chen J."/>
            <person name="Wollam A."/>
            <person name="Pepin K.H."/>
            <person name="Johnson M."/>
            <person name="Bhonagiri V."/>
            <person name="Zhang X."/>
            <person name="Suruliraj S."/>
            <person name="Warren W."/>
            <person name="Chinwalla A."/>
            <person name="Mardis E.R."/>
            <person name="Wilson R.K."/>
        </authorList>
    </citation>
    <scope>NUCLEOTIDE SEQUENCE [LARGE SCALE GENOMIC DNA]</scope>
    <source>
        <strain evidence="2 3">F0399</strain>
    </source>
</reference>
<proteinExistence type="predicted"/>
<evidence type="ECO:0000313" key="2">
    <source>
        <dbReference type="EMBL" id="EFW30165.1"/>
    </source>
</evidence>
<evidence type="ECO:0000313" key="3">
    <source>
        <dbReference type="Proteomes" id="UP000004633"/>
    </source>
</evidence>
<dbReference type="PANTHER" id="PTHR34504:SF4">
    <property type="entry name" value="ANTITOXIN HICB"/>
    <property type="match status" value="1"/>
</dbReference>
<organism evidence="2 3">
    <name type="scientific">Selenomonas artemidis F0399</name>
    <dbReference type="NCBI Taxonomy" id="749551"/>
    <lineage>
        <taxon>Bacteria</taxon>
        <taxon>Bacillati</taxon>
        <taxon>Bacillota</taxon>
        <taxon>Negativicutes</taxon>
        <taxon>Selenomonadales</taxon>
        <taxon>Selenomonadaceae</taxon>
        <taxon>Selenomonas</taxon>
    </lineage>
</organism>
<dbReference type="Gene3D" id="3.30.160.250">
    <property type="match status" value="1"/>
</dbReference>
<feature type="domain" description="HicB-like antitoxin of toxin-antitoxin system" evidence="1">
    <location>
        <begin position="8"/>
        <end position="108"/>
    </location>
</feature>
<dbReference type="SUPFAM" id="SSF143100">
    <property type="entry name" value="TTHA1013/TTHA0281-like"/>
    <property type="match status" value="1"/>
</dbReference>
<dbReference type="Pfam" id="PF15919">
    <property type="entry name" value="HicB_lk_antitox"/>
    <property type="match status" value="1"/>
</dbReference>
<accession>E7N0X5</accession>
<dbReference type="AlphaFoldDB" id="E7N0X5"/>
<comment type="caution">
    <text evidence="2">The sequence shown here is derived from an EMBL/GenBank/DDBJ whole genome shotgun (WGS) entry which is preliminary data.</text>
</comment>
<dbReference type="InterPro" id="IPR035069">
    <property type="entry name" value="TTHA1013/TTHA0281-like"/>
</dbReference>
<sequence length="133" mass="14895">MILMKYAYPAVFHPEEEGGFFISFPDLENCFTQGETIADGIDMASDALSLVLWHMEEEHTKIPAPSTLSSIPLEGDDFASLISADTFAYRKKNDTKSVRKNLSIPHWLDVLATERNISFSTTLQNALIRELGI</sequence>
<dbReference type="InterPro" id="IPR051404">
    <property type="entry name" value="TA_system_antitoxin"/>
</dbReference>
<evidence type="ECO:0000259" key="1">
    <source>
        <dbReference type="Pfam" id="PF15919"/>
    </source>
</evidence>